<accession>A0A6I4RE13</accession>
<sequence length="94" mass="10599">MNKKKAALLAGVVGAGILAASTRFSMTMYEERKKAKALQQVRTFFAEYGEIATVFINEVESNKRRLVGGVVMEDETVYLFENEAGVIWYEEELI</sequence>
<keyword evidence="3" id="KW-1185">Reference proteome</keyword>
<evidence type="ECO:0000313" key="1">
    <source>
        <dbReference type="EMBL" id="MTB63832.1"/>
    </source>
</evidence>
<comment type="caution">
    <text evidence="2">The sequence shown here is derived from an EMBL/GenBank/DDBJ whole genome shotgun (WGS) entry which is preliminary data.</text>
</comment>
<proteinExistence type="predicted"/>
<reference evidence="1 3" key="2">
    <citation type="submission" date="2019-11" db="EMBL/GenBank/DDBJ databases">
        <title>Streptococcis sp. isolated from the respiratory tract of Marmot.</title>
        <authorList>
            <person name="Zhang G."/>
        </authorList>
    </citation>
    <scope>NUCLEOTIDE SEQUENCE [LARGE SCALE GENOMIC DNA]</scope>
    <source>
        <strain evidence="1">Zg-86</strain>
        <strain evidence="3">zg-86</strain>
    </source>
</reference>
<evidence type="ECO:0000313" key="2">
    <source>
        <dbReference type="EMBL" id="MWV55814.1"/>
    </source>
</evidence>
<dbReference type="Proteomes" id="UP000435060">
    <property type="component" value="Unassembled WGS sequence"/>
</dbReference>
<gene>
    <name evidence="1" type="ORF">GGG87_02235</name>
    <name evidence="2" type="ORF">GGH11_02240</name>
</gene>
<dbReference type="EMBL" id="WLCG01000002">
    <property type="protein sequence ID" value="MTB63832.1"/>
    <property type="molecule type" value="Genomic_DNA"/>
</dbReference>
<name>A0A6I4RE13_9STRE</name>
<dbReference type="AlphaFoldDB" id="A0A6I4RE13"/>
<evidence type="ECO:0000313" key="3">
    <source>
        <dbReference type="Proteomes" id="UP000435060"/>
    </source>
</evidence>
<dbReference type="InterPro" id="IPR028105">
    <property type="entry name" value="DUF4651"/>
</dbReference>
<protein>
    <submittedName>
        <fullName evidence="2">DUF4651 domain-containing protein</fullName>
    </submittedName>
</protein>
<reference evidence="2 4" key="1">
    <citation type="submission" date="2019-10" db="EMBL/GenBank/DDBJ databases">
        <title>Streptococcis sp, isolated from the respiratory tract of Marmot.</title>
        <authorList>
            <person name="Zhang G."/>
        </authorList>
    </citation>
    <scope>NUCLEOTIDE SEQUENCE [LARGE SCALE GENOMIC DNA]</scope>
    <source>
        <strain evidence="2">Zg-70</strain>
        <strain evidence="4">zg-70</strain>
    </source>
</reference>
<dbReference type="RefSeq" id="WP_154607837.1">
    <property type="nucleotide sequence ID" value="NZ_CP072115.1"/>
</dbReference>
<dbReference type="EMBL" id="WUBJ01000002">
    <property type="protein sequence ID" value="MWV55814.1"/>
    <property type="molecule type" value="Genomic_DNA"/>
</dbReference>
<evidence type="ECO:0000313" key="4">
    <source>
        <dbReference type="Proteomes" id="UP000435423"/>
    </source>
</evidence>
<dbReference type="Proteomes" id="UP000435423">
    <property type="component" value="Unassembled WGS sequence"/>
</dbReference>
<dbReference type="Pfam" id="PF15513">
    <property type="entry name" value="DUF4651"/>
    <property type="match status" value="1"/>
</dbReference>
<organism evidence="2 4">
    <name type="scientific">Streptococcus zhangguiae</name>
    <dbReference type="NCBI Taxonomy" id="2664091"/>
    <lineage>
        <taxon>Bacteria</taxon>
        <taxon>Bacillati</taxon>
        <taxon>Bacillota</taxon>
        <taxon>Bacilli</taxon>
        <taxon>Lactobacillales</taxon>
        <taxon>Streptococcaceae</taxon>
        <taxon>Streptococcus</taxon>
    </lineage>
</organism>
<dbReference type="Gene3D" id="3.10.450.400">
    <property type="entry name" value="Uncharacterised protein PF15513, DUF4651"/>
    <property type="match status" value="1"/>
</dbReference>